<accession>I7GNR5</accession>
<proteinExistence type="evidence at transcript level"/>
<dbReference type="EMBL" id="AB174493">
    <property type="protein sequence ID" value="BAE91555.1"/>
    <property type="molecule type" value="mRNA"/>
</dbReference>
<reference evidence="1" key="1">
    <citation type="journal article" date="2007" name="PLoS Biol.">
        <title>Rate of evolution in brain-expressed genes in humans and other primates.</title>
        <authorList>
            <person name="Wang H.-Y."/>
            <person name="Chien H.-C."/>
            <person name="Osada N."/>
            <person name="Hashimoto K."/>
            <person name="Sugano S."/>
            <person name="Gojobori T."/>
            <person name="Chou C.-K."/>
            <person name="Tsai S.-F."/>
            <person name="Wu C.-I."/>
            <person name="Shen C.-K.J."/>
        </authorList>
    </citation>
    <scope>NUCLEOTIDE SEQUENCE</scope>
</reference>
<name>I7GNR5_MACFA</name>
<evidence type="ECO:0000313" key="1">
    <source>
        <dbReference type="EMBL" id="BAE91555.1"/>
    </source>
</evidence>
<dbReference type="AlphaFoldDB" id="I7GNR5"/>
<organism evidence="1">
    <name type="scientific">Macaca fascicularis</name>
    <name type="common">Crab-eating macaque</name>
    <name type="synonym">Cynomolgus monkey</name>
    <dbReference type="NCBI Taxonomy" id="9541"/>
    <lineage>
        <taxon>Eukaryota</taxon>
        <taxon>Metazoa</taxon>
        <taxon>Chordata</taxon>
        <taxon>Craniata</taxon>
        <taxon>Vertebrata</taxon>
        <taxon>Euteleostomi</taxon>
        <taxon>Mammalia</taxon>
        <taxon>Eutheria</taxon>
        <taxon>Euarchontoglires</taxon>
        <taxon>Primates</taxon>
        <taxon>Haplorrhini</taxon>
        <taxon>Catarrhini</taxon>
        <taxon>Cercopithecidae</taxon>
        <taxon>Cercopithecinae</taxon>
        <taxon>Macaca</taxon>
    </lineage>
</organism>
<protein>
    <submittedName>
        <fullName evidence="1">Macaca fascicularis brain cDNA, clone: QtrA-17483</fullName>
    </submittedName>
</protein>
<sequence length="69" mass="8273">MCTRSTMTTYWQKIKLWIAALKRNFLKFPVIKWIYCTNFLNADQGFPNRKRTQKQPVLSLLENYQDLAS</sequence>